<dbReference type="Gene3D" id="3.40.50.1820">
    <property type="entry name" value="alpha/beta hydrolase"/>
    <property type="match status" value="1"/>
</dbReference>
<dbReference type="PRINTS" id="PR00111">
    <property type="entry name" value="ABHYDROLASE"/>
</dbReference>
<dbReference type="NCBIfam" id="TIGR02427">
    <property type="entry name" value="protocat_pcaD"/>
    <property type="match status" value="1"/>
</dbReference>
<protein>
    <submittedName>
        <fullName evidence="2">3-oxoadipate enol-lactonase</fullName>
    </submittedName>
</protein>
<dbReference type="PANTHER" id="PTHR43433:SF1">
    <property type="entry name" value="BLL5160 PROTEIN"/>
    <property type="match status" value="1"/>
</dbReference>
<dbReference type="InterPro" id="IPR029058">
    <property type="entry name" value="AB_hydrolase_fold"/>
</dbReference>
<accession>A0ABP7FWW9</accession>
<keyword evidence="3" id="KW-1185">Reference proteome</keyword>
<comment type="caution">
    <text evidence="2">The sequence shown here is derived from an EMBL/GenBank/DDBJ whole genome shotgun (WGS) entry which is preliminary data.</text>
</comment>
<organism evidence="2 3">
    <name type="scientific">Salinactinospora qingdaonensis</name>
    <dbReference type="NCBI Taxonomy" id="702744"/>
    <lineage>
        <taxon>Bacteria</taxon>
        <taxon>Bacillati</taxon>
        <taxon>Actinomycetota</taxon>
        <taxon>Actinomycetes</taxon>
        <taxon>Streptosporangiales</taxon>
        <taxon>Nocardiopsidaceae</taxon>
        <taxon>Salinactinospora</taxon>
    </lineage>
</organism>
<dbReference type="InterPro" id="IPR000073">
    <property type="entry name" value="AB_hydrolase_1"/>
</dbReference>
<dbReference type="InterPro" id="IPR050471">
    <property type="entry name" value="AB_hydrolase"/>
</dbReference>
<dbReference type="RefSeq" id="WP_344972441.1">
    <property type="nucleotide sequence ID" value="NZ_BAABDD010000014.1"/>
</dbReference>
<dbReference type="EMBL" id="BAABDD010000014">
    <property type="protein sequence ID" value="GAA3749863.1"/>
    <property type="molecule type" value="Genomic_DNA"/>
</dbReference>
<dbReference type="Pfam" id="PF00561">
    <property type="entry name" value="Abhydrolase_1"/>
    <property type="match status" value="1"/>
</dbReference>
<proteinExistence type="predicted"/>
<dbReference type="InterPro" id="IPR026968">
    <property type="entry name" value="PcaD/CatD"/>
</dbReference>
<dbReference type="SUPFAM" id="SSF53474">
    <property type="entry name" value="alpha/beta-Hydrolases"/>
    <property type="match status" value="1"/>
</dbReference>
<sequence length="255" mass="27083">MSIEVHHIVDGPPGAPVIVLSGSLGSTLDMWEPQVAALSGDFQVVRYDIRGHGESPVPPAPYSLADLGSDVLTLLDRLGVERAHFAGLSIGGMTGMWLAAHASERIDKLALLCTSPLLGPPQNWAQRAATVRAGGTEAVADAVVARWLTADYLEREPETVARMREMIATTPDEGYIGCCAAIEHMDLRDDLPTITAPTLVIAGSDDLATPPEHAETIAAGLSRPPRLEVIPGAAHLANWEQATLVNGLLREHFAD</sequence>
<feature type="domain" description="AB hydrolase-1" evidence="1">
    <location>
        <begin position="16"/>
        <end position="240"/>
    </location>
</feature>
<gene>
    <name evidence="2" type="primary">pcaD_2</name>
    <name evidence="2" type="ORF">GCM10022402_31270</name>
</gene>
<evidence type="ECO:0000313" key="2">
    <source>
        <dbReference type="EMBL" id="GAA3749863.1"/>
    </source>
</evidence>
<evidence type="ECO:0000313" key="3">
    <source>
        <dbReference type="Proteomes" id="UP001500908"/>
    </source>
</evidence>
<dbReference type="PANTHER" id="PTHR43433">
    <property type="entry name" value="HYDROLASE, ALPHA/BETA FOLD FAMILY PROTEIN"/>
    <property type="match status" value="1"/>
</dbReference>
<evidence type="ECO:0000259" key="1">
    <source>
        <dbReference type="Pfam" id="PF00561"/>
    </source>
</evidence>
<dbReference type="Proteomes" id="UP001500908">
    <property type="component" value="Unassembled WGS sequence"/>
</dbReference>
<name>A0ABP7FWW9_9ACTN</name>
<reference evidence="3" key="1">
    <citation type="journal article" date="2019" name="Int. J. Syst. Evol. Microbiol.">
        <title>The Global Catalogue of Microorganisms (GCM) 10K type strain sequencing project: providing services to taxonomists for standard genome sequencing and annotation.</title>
        <authorList>
            <consortium name="The Broad Institute Genomics Platform"/>
            <consortium name="The Broad Institute Genome Sequencing Center for Infectious Disease"/>
            <person name="Wu L."/>
            <person name="Ma J."/>
        </authorList>
    </citation>
    <scope>NUCLEOTIDE SEQUENCE [LARGE SCALE GENOMIC DNA]</scope>
    <source>
        <strain evidence="3">JCM 17137</strain>
    </source>
</reference>